<reference evidence="8 9" key="1">
    <citation type="journal article" date="2009" name="Nat. Genet.">
        <title>The genome of the cucumber, Cucumis sativus L.</title>
        <authorList>
            <person name="Huang S."/>
            <person name="Li R."/>
            <person name="Zhang Z."/>
            <person name="Li L."/>
            <person name="Gu X."/>
            <person name="Fan W."/>
            <person name="Lucas W.J."/>
            <person name="Wang X."/>
            <person name="Xie B."/>
            <person name="Ni P."/>
            <person name="Ren Y."/>
            <person name="Zhu H."/>
            <person name="Li J."/>
            <person name="Lin K."/>
            <person name="Jin W."/>
            <person name="Fei Z."/>
            <person name="Li G."/>
            <person name="Staub J."/>
            <person name="Kilian A."/>
            <person name="van der Vossen E.A."/>
            <person name="Wu Y."/>
            <person name="Guo J."/>
            <person name="He J."/>
            <person name="Jia Z."/>
            <person name="Ren Y."/>
            <person name="Tian G."/>
            <person name="Lu Y."/>
            <person name="Ruan J."/>
            <person name="Qian W."/>
            <person name="Wang M."/>
            <person name="Huang Q."/>
            <person name="Li B."/>
            <person name="Xuan Z."/>
            <person name="Cao J."/>
            <person name="Asan"/>
            <person name="Wu Z."/>
            <person name="Zhang J."/>
            <person name="Cai Q."/>
            <person name="Bai Y."/>
            <person name="Zhao B."/>
            <person name="Han Y."/>
            <person name="Li Y."/>
            <person name="Li X."/>
            <person name="Wang S."/>
            <person name="Shi Q."/>
            <person name="Liu S."/>
            <person name="Cho W.K."/>
            <person name="Kim J.Y."/>
            <person name="Xu Y."/>
            <person name="Heller-Uszynska K."/>
            <person name="Miao H."/>
            <person name="Cheng Z."/>
            <person name="Zhang S."/>
            <person name="Wu J."/>
            <person name="Yang Y."/>
            <person name="Kang H."/>
            <person name="Li M."/>
            <person name="Liang H."/>
            <person name="Ren X."/>
            <person name="Shi Z."/>
            <person name="Wen M."/>
            <person name="Jian M."/>
            <person name="Yang H."/>
            <person name="Zhang G."/>
            <person name="Yang Z."/>
            <person name="Chen R."/>
            <person name="Liu S."/>
            <person name="Li J."/>
            <person name="Ma L."/>
            <person name="Liu H."/>
            <person name="Zhou Y."/>
            <person name="Zhao J."/>
            <person name="Fang X."/>
            <person name="Li G."/>
            <person name="Fang L."/>
            <person name="Li Y."/>
            <person name="Liu D."/>
            <person name="Zheng H."/>
            <person name="Zhang Y."/>
            <person name="Qin N."/>
            <person name="Li Z."/>
            <person name="Yang G."/>
            <person name="Yang S."/>
            <person name="Bolund L."/>
            <person name="Kristiansen K."/>
            <person name="Zheng H."/>
            <person name="Li S."/>
            <person name="Zhang X."/>
            <person name="Yang H."/>
            <person name="Wang J."/>
            <person name="Sun R."/>
            <person name="Zhang B."/>
            <person name="Jiang S."/>
            <person name="Wang J."/>
            <person name="Du Y."/>
            <person name="Li S."/>
        </authorList>
    </citation>
    <scope>NUCLEOTIDE SEQUENCE [LARGE SCALE GENOMIC DNA]</scope>
    <source>
        <strain evidence="9">cv. 9930</strain>
    </source>
</reference>
<evidence type="ECO:0000256" key="2">
    <source>
        <dbReference type="ARBA" id="ARBA00005583"/>
    </source>
</evidence>
<dbReference type="OMA" id="CFAFWLE"/>
<evidence type="ECO:0000313" key="9">
    <source>
        <dbReference type="Proteomes" id="UP000029981"/>
    </source>
</evidence>
<feature type="transmembrane region" description="Helical" evidence="7">
    <location>
        <begin position="497"/>
        <end position="518"/>
    </location>
</feature>
<feature type="transmembrane region" description="Helical" evidence="7">
    <location>
        <begin position="425"/>
        <end position="453"/>
    </location>
</feature>
<keyword evidence="4 7" id="KW-0812">Transmembrane</keyword>
<dbReference type="CDD" id="cd06852">
    <property type="entry name" value="GT_MraY"/>
    <property type="match status" value="1"/>
</dbReference>
<dbReference type="Pfam" id="PF00953">
    <property type="entry name" value="Glycos_transf_4"/>
    <property type="match status" value="1"/>
</dbReference>
<feature type="transmembrane region" description="Helical" evidence="7">
    <location>
        <begin position="266"/>
        <end position="286"/>
    </location>
</feature>
<feature type="transmembrane region" description="Helical" evidence="7">
    <location>
        <begin position="369"/>
        <end position="389"/>
    </location>
</feature>
<reference evidence="8 9" key="4">
    <citation type="journal article" date="2011" name="BMC Genomics">
        <title>RNA-Seq improves annotation of protein-coding genes in the cucumber genome.</title>
        <authorList>
            <person name="Li Z."/>
            <person name="Zhang Z."/>
            <person name="Yan P."/>
            <person name="Huang S."/>
            <person name="Fei Z."/>
            <person name="Lin K."/>
        </authorList>
    </citation>
    <scope>NUCLEOTIDE SEQUENCE [LARGE SCALE GENOMIC DNA]</scope>
    <source>
        <strain evidence="9">cv. 9930</strain>
    </source>
</reference>
<dbReference type="GO" id="GO:0008963">
    <property type="term" value="F:phospho-N-acetylmuramoyl-pentapeptide-transferase activity"/>
    <property type="evidence" value="ECO:0007669"/>
    <property type="project" value="InterPro"/>
</dbReference>
<evidence type="ECO:0000256" key="5">
    <source>
        <dbReference type="ARBA" id="ARBA00022989"/>
    </source>
</evidence>
<comment type="subcellular location">
    <subcellularLocation>
        <location evidence="1">Membrane</location>
        <topology evidence="1">Multi-pass membrane protein</topology>
    </subcellularLocation>
</comment>
<evidence type="ECO:0000256" key="1">
    <source>
        <dbReference type="ARBA" id="ARBA00004141"/>
    </source>
</evidence>
<feature type="transmembrane region" description="Helical" evidence="7">
    <location>
        <begin position="336"/>
        <end position="357"/>
    </location>
</feature>
<evidence type="ECO:0000256" key="6">
    <source>
        <dbReference type="ARBA" id="ARBA00023136"/>
    </source>
</evidence>
<keyword evidence="6 7" id="KW-0472">Membrane</keyword>
<dbReference type="InterPro" id="IPR000715">
    <property type="entry name" value="Glycosyl_transferase_4"/>
</dbReference>
<dbReference type="eggNOG" id="ENOG502QPYQ">
    <property type="taxonomic scope" value="Eukaryota"/>
</dbReference>
<protein>
    <recommendedName>
        <fullName evidence="10">Phospho-N-acetylmuramoyl-pentapeptide-transferase</fullName>
    </recommendedName>
</protein>
<dbReference type="PROSITE" id="PS01348">
    <property type="entry name" value="MRAY_2"/>
    <property type="match status" value="1"/>
</dbReference>
<dbReference type="GO" id="GO:0005886">
    <property type="term" value="C:plasma membrane"/>
    <property type="evidence" value="ECO:0000318"/>
    <property type="project" value="GO_Central"/>
</dbReference>
<organism evidence="8 9">
    <name type="scientific">Cucumis sativus</name>
    <name type="common">Cucumber</name>
    <dbReference type="NCBI Taxonomy" id="3659"/>
    <lineage>
        <taxon>Eukaryota</taxon>
        <taxon>Viridiplantae</taxon>
        <taxon>Streptophyta</taxon>
        <taxon>Embryophyta</taxon>
        <taxon>Tracheophyta</taxon>
        <taxon>Spermatophyta</taxon>
        <taxon>Magnoliopsida</taxon>
        <taxon>eudicotyledons</taxon>
        <taxon>Gunneridae</taxon>
        <taxon>Pentapetalae</taxon>
        <taxon>rosids</taxon>
        <taxon>fabids</taxon>
        <taxon>Cucurbitales</taxon>
        <taxon>Cucurbitaceae</taxon>
        <taxon>Benincaseae</taxon>
        <taxon>Cucumis</taxon>
    </lineage>
</organism>
<evidence type="ECO:0000256" key="4">
    <source>
        <dbReference type="ARBA" id="ARBA00022692"/>
    </source>
</evidence>
<dbReference type="EMBL" id="CM002922">
    <property type="protein sequence ID" value="KGN65564.1"/>
    <property type="molecule type" value="Genomic_DNA"/>
</dbReference>
<dbReference type="GO" id="GO:0044038">
    <property type="term" value="P:cell wall macromolecule biosynthetic process"/>
    <property type="evidence" value="ECO:0000318"/>
    <property type="project" value="GO_Central"/>
</dbReference>
<sequence length="521" mass="57086">MLSCSQTLNLRLHCHHRRSKLFRWPPRVAKPVHTRTIINSSMMCFYANSYYDVNLRVPKVHKTRRHRTCSVTEVRAFDQDSFDFDIPSLDHFSDNEGTGTGFGLPSSDGEDSDPEIILNPVSDVDLPAVSVQHNDALTVTAHRMAMLSRGRHKYRIRHGLFTNTGLIAFLMILLLYVDWCAWRTVRLPLGPFHMTGPFLTSACLASCAGYICVPLLYQFKAYQISRQERPVRHALKRKTPTMGGLFFVPIGIVVAKHFAGFSSTEVSGASVATLAFFAIGLVDDILSLIKSRKYGLSAWIKILLQVAVGIWFSFWLQDASISSPYSMKMLIPMPAPLGLVFLGKCYMWLTSFCFVSMGNGINQTDGLDGLAGGTAALAFIGMAIAVLPISSDLSIFGASMSGACVGFLLHNRFKASVFMGDTGSFALGGALAAMAACSGMFLPLFISSLVFVLETSSVILQVVYFKMTTKLEGAGRHIFQMVPFHHHLELCGIKEPFIVAGAYTISSILALLAGYVGLISA</sequence>
<dbReference type="Pfam" id="PF10555">
    <property type="entry name" value="MraY_sig1"/>
    <property type="match status" value="1"/>
</dbReference>
<dbReference type="PANTHER" id="PTHR22926:SF5">
    <property type="entry name" value="PHOSPHO-N-ACETYLMURAMOYL-PENTAPEPTIDE-TRANSFERASE HOMOLOG"/>
    <property type="match status" value="1"/>
</dbReference>
<proteinExistence type="inferred from homology"/>
<evidence type="ECO:0000256" key="7">
    <source>
        <dbReference type="SAM" id="Phobius"/>
    </source>
</evidence>
<feature type="transmembrane region" description="Helical" evidence="7">
    <location>
        <begin position="298"/>
        <end position="316"/>
    </location>
</feature>
<dbReference type="InterPro" id="IPR003524">
    <property type="entry name" value="PNAcMuramoyl-5peptid_Trfase"/>
</dbReference>
<evidence type="ECO:0000313" key="8">
    <source>
        <dbReference type="EMBL" id="KGN65564.1"/>
    </source>
</evidence>
<evidence type="ECO:0008006" key="10">
    <source>
        <dbReference type="Google" id="ProtNLM"/>
    </source>
</evidence>
<dbReference type="PROSITE" id="PS01347">
    <property type="entry name" value="MRAY_1"/>
    <property type="match status" value="1"/>
</dbReference>
<dbReference type="KEGG" id="csv:101209790"/>
<feature type="transmembrane region" description="Helical" evidence="7">
    <location>
        <begin position="240"/>
        <end position="260"/>
    </location>
</feature>
<evidence type="ECO:0000256" key="3">
    <source>
        <dbReference type="ARBA" id="ARBA00022679"/>
    </source>
</evidence>
<comment type="similarity">
    <text evidence="2">Belongs to the glycosyltransferase 4 family. MraY subfamily.</text>
</comment>
<dbReference type="Gramene" id="KGN65564">
    <property type="protein sequence ID" value="KGN65564"/>
    <property type="gene ID" value="Csa_1G448950"/>
</dbReference>
<gene>
    <name evidence="8" type="ORF">Csa_1G448950</name>
</gene>
<keyword evidence="3" id="KW-0808">Transferase</keyword>
<dbReference type="Proteomes" id="UP000029981">
    <property type="component" value="Chromosome 1"/>
</dbReference>
<name>A0A0A0LX31_CUCSA</name>
<dbReference type="PANTHER" id="PTHR22926">
    <property type="entry name" value="PHOSPHO-N-ACETYLMURAMOYL-PENTAPEPTIDE-TRANSFERASE"/>
    <property type="match status" value="1"/>
</dbReference>
<dbReference type="AlphaFoldDB" id="A0A0A0LX31"/>
<dbReference type="InterPro" id="IPR018480">
    <property type="entry name" value="PNAcMuramoyl-5peptid_Trfase_CS"/>
</dbReference>
<feature type="transmembrane region" description="Helical" evidence="7">
    <location>
        <begin position="197"/>
        <end position="219"/>
    </location>
</feature>
<keyword evidence="5 7" id="KW-1133">Transmembrane helix</keyword>
<dbReference type="OrthoDB" id="2020675at2759"/>
<feature type="transmembrane region" description="Helical" evidence="7">
    <location>
        <begin position="395"/>
        <end position="413"/>
    </location>
</feature>
<feature type="transmembrane region" description="Helical" evidence="7">
    <location>
        <begin position="159"/>
        <end position="177"/>
    </location>
</feature>
<dbReference type="GO" id="GO:0071555">
    <property type="term" value="P:cell wall organization"/>
    <property type="evidence" value="ECO:0000318"/>
    <property type="project" value="GO_Central"/>
</dbReference>
<reference evidence="8 9" key="2">
    <citation type="journal article" date="2009" name="PLoS ONE">
        <title>An integrated genetic and cytogenetic map of the cucumber genome.</title>
        <authorList>
            <person name="Ren Y."/>
            <person name="Zhang Z."/>
            <person name="Liu J."/>
            <person name="Staub J.E."/>
            <person name="Han Y."/>
            <person name="Cheng Z."/>
            <person name="Li X."/>
            <person name="Lu J."/>
            <person name="Miao H."/>
            <person name="Kang H."/>
            <person name="Xie B."/>
            <person name="Gu X."/>
            <person name="Wang X."/>
            <person name="Du Y."/>
            <person name="Jin W."/>
            <person name="Huang S."/>
        </authorList>
    </citation>
    <scope>NUCLEOTIDE SEQUENCE [LARGE SCALE GENOMIC DNA]</scope>
    <source>
        <strain evidence="9">cv. 9930</strain>
    </source>
</reference>
<dbReference type="NCBIfam" id="TIGR00445">
    <property type="entry name" value="mraY"/>
    <property type="match status" value="1"/>
</dbReference>
<keyword evidence="9" id="KW-1185">Reference proteome</keyword>
<dbReference type="GO" id="GO:0016780">
    <property type="term" value="F:phosphotransferase activity, for other substituted phosphate groups"/>
    <property type="evidence" value="ECO:0000318"/>
    <property type="project" value="GO_Central"/>
</dbReference>
<reference evidence="8 9" key="3">
    <citation type="journal article" date="2010" name="BMC Genomics">
        <title>Transcriptome sequencing and comparative analysis of cucumber flowers with different sex types.</title>
        <authorList>
            <person name="Guo S."/>
            <person name="Zheng Y."/>
            <person name="Joung J.G."/>
            <person name="Liu S."/>
            <person name="Zhang Z."/>
            <person name="Crasta O.R."/>
            <person name="Sobral B.W."/>
            <person name="Xu Y."/>
            <person name="Huang S."/>
            <person name="Fei Z."/>
        </authorList>
    </citation>
    <scope>NUCLEOTIDE SEQUENCE [LARGE SCALE GENOMIC DNA]</scope>
    <source>
        <strain evidence="9">cv. 9930</strain>
    </source>
</reference>
<accession>A0A0A0LX31</accession>